<comment type="similarity">
    <text evidence="1">Belongs to the DnaB/DnaD family.</text>
</comment>
<name>A0ABN0D5J6_9LACO</name>
<proteinExistence type="inferred from homology"/>
<feature type="compositionally biased region" description="Basic residues" evidence="2">
    <location>
        <begin position="431"/>
        <end position="444"/>
    </location>
</feature>
<dbReference type="EMBL" id="AFTL01000011">
    <property type="protein sequence ID" value="EGS37823.1"/>
    <property type="molecule type" value="Genomic_DNA"/>
</dbReference>
<reference evidence="5 6" key="1">
    <citation type="submission" date="2011-05" db="EMBL/GenBank/DDBJ databases">
        <authorList>
            <person name="Durkin A.S."/>
            <person name="Kim M."/>
            <person name="Radune D."/>
            <person name="Hostetler J."/>
            <person name="Torralba M."/>
            <person name="Gillis M."/>
            <person name="Methe B."/>
            <person name="Sutton G."/>
            <person name="Nelson K.E."/>
        </authorList>
    </citation>
    <scope>NUCLEOTIDE SEQUENCE [LARGE SCALE GENOMIC DNA]</scope>
    <source>
        <strain evidence="5 6">F0423</strain>
    </source>
</reference>
<evidence type="ECO:0000313" key="6">
    <source>
        <dbReference type="Proteomes" id="UP000006035"/>
    </source>
</evidence>
<accession>A0ABN0D5J6</accession>
<comment type="caution">
    <text evidence="5">The sequence shown here is derived from an EMBL/GenBank/DDBJ whole genome shotgun (WGS) entry which is preliminary data.</text>
</comment>
<feature type="compositionally biased region" description="Basic residues" evidence="2">
    <location>
        <begin position="402"/>
        <end position="422"/>
    </location>
</feature>
<dbReference type="InterPro" id="IPR058660">
    <property type="entry name" value="WHD_DnaB"/>
</dbReference>
<feature type="region of interest" description="Disordered" evidence="2">
    <location>
        <begin position="395"/>
        <end position="488"/>
    </location>
</feature>
<organism evidence="5 6">
    <name type="scientific">Limosilactobacillus oris F0423</name>
    <dbReference type="NCBI Taxonomy" id="944562"/>
    <lineage>
        <taxon>Bacteria</taxon>
        <taxon>Bacillati</taxon>
        <taxon>Bacillota</taxon>
        <taxon>Bacilli</taxon>
        <taxon>Lactobacillales</taxon>
        <taxon>Lactobacillaceae</taxon>
        <taxon>Limosilactobacillus</taxon>
    </lineage>
</organism>
<feature type="domain" description="DnaB/C C-terminal" evidence="3">
    <location>
        <begin position="315"/>
        <end position="379"/>
    </location>
</feature>
<feature type="region of interest" description="Disordered" evidence="2">
    <location>
        <begin position="273"/>
        <end position="292"/>
    </location>
</feature>
<feature type="compositionally biased region" description="Low complexity" evidence="2">
    <location>
        <begin position="273"/>
        <end position="282"/>
    </location>
</feature>
<feature type="domain" description="Replicative helicase loading/DNA remodeling protein DnaB N-terminal winged helix" evidence="4">
    <location>
        <begin position="21"/>
        <end position="216"/>
    </location>
</feature>
<evidence type="ECO:0000259" key="3">
    <source>
        <dbReference type="Pfam" id="PF07261"/>
    </source>
</evidence>
<dbReference type="Proteomes" id="UP000006035">
    <property type="component" value="Unassembled WGS sequence"/>
</dbReference>
<dbReference type="Pfam" id="PF25888">
    <property type="entry name" value="WHD_DnaB"/>
    <property type="match status" value="1"/>
</dbReference>
<evidence type="ECO:0000259" key="4">
    <source>
        <dbReference type="Pfam" id="PF25888"/>
    </source>
</evidence>
<keyword evidence="6" id="KW-1185">Reference proteome</keyword>
<dbReference type="InterPro" id="IPR006343">
    <property type="entry name" value="DnaB/C_C"/>
</dbReference>
<sequence length="488" mass="54340">MAKQEDQFAPQVAFLVTTAGDFVNFNATTLARFYQPVVGPTAFSLFYALHSQLLERPTLADRRLQAVLIRQMNAGAEQITHALHRLEAVGLVRTFAGNDEQGDFYVYQLQPTLSPAAFIEDDLLSVLLLEAVGSAAFAHLAKWARRYELTSRPQLREVSHRFLDEFHVAAESVITAPAPIKEARQQFSVETARPSLAASDFDWPTLFQLLANQPLVKKGLDAHRQLIEVEHQLYGIDVPTMKDLILKAVNLADNHFDAAKFKRVVAAAYRQTGSSTGSSTGTNQPGKKDQGLTAKDQQLLKSVTGYAPADFLQGLKEQTGGFVTASERHILTHLLADVKLSPEVINVLSWYVIAELDNDLLKANFVDAIANSWVKAGVHDGASALLQLKNFNQQRAAGQSKGRPRQRKITGAGRRLKSRCRNGPRPVRQSAPRKRRRQRFKRFRPCWLNESRNRGGESNEVVKRNPPRADEKPKRDCQCRSADEASAS</sequence>
<evidence type="ECO:0000256" key="2">
    <source>
        <dbReference type="SAM" id="MobiDB-lite"/>
    </source>
</evidence>
<protein>
    <submittedName>
        <fullName evidence="5">Replication initiation and membrane attachment protein, DnaB/DnaD family</fullName>
    </submittedName>
</protein>
<evidence type="ECO:0000256" key="1">
    <source>
        <dbReference type="ARBA" id="ARBA00093462"/>
    </source>
</evidence>
<evidence type="ECO:0000313" key="5">
    <source>
        <dbReference type="EMBL" id="EGS37823.1"/>
    </source>
</evidence>
<dbReference type="RefSeq" id="WP_003715325.1">
    <property type="nucleotide sequence ID" value="NZ_AFTL01000011.1"/>
</dbReference>
<dbReference type="Pfam" id="PF07261">
    <property type="entry name" value="DnaB_2"/>
    <property type="match status" value="1"/>
</dbReference>
<gene>
    <name evidence="5" type="ORF">HMPREF9102_0901</name>
</gene>
<feature type="compositionally biased region" description="Basic and acidic residues" evidence="2">
    <location>
        <begin position="451"/>
        <end position="488"/>
    </location>
</feature>